<keyword evidence="1" id="KW-0472">Membrane</keyword>
<feature type="transmembrane region" description="Helical" evidence="1">
    <location>
        <begin position="76"/>
        <end position="107"/>
    </location>
</feature>
<gene>
    <name evidence="2" type="ORF">Dxin01_02656</name>
</gene>
<name>A0ABP9VCD2_9DEIO</name>
<evidence type="ECO:0000256" key="1">
    <source>
        <dbReference type="SAM" id="Phobius"/>
    </source>
</evidence>
<keyword evidence="1" id="KW-1133">Transmembrane helix</keyword>
<reference evidence="2 3" key="1">
    <citation type="submission" date="2024-02" db="EMBL/GenBank/DDBJ databases">
        <title>Deinococcus xinjiangensis NBRC 107630.</title>
        <authorList>
            <person name="Ichikawa N."/>
            <person name="Katano-Makiyama Y."/>
            <person name="Hidaka K."/>
        </authorList>
    </citation>
    <scope>NUCLEOTIDE SEQUENCE [LARGE SCALE GENOMIC DNA]</scope>
    <source>
        <strain evidence="2 3">NBRC 107630</strain>
    </source>
</reference>
<organism evidence="2 3">
    <name type="scientific">Deinococcus xinjiangensis</name>
    <dbReference type="NCBI Taxonomy" id="457454"/>
    <lineage>
        <taxon>Bacteria</taxon>
        <taxon>Thermotogati</taxon>
        <taxon>Deinococcota</taxon>
        <taxon>Deinococci</taxon>
        <taxon>Deinococcales</taxon>
        <taxon>Deinococcaceae</taxon>
        <taxon>Deinococcus</taxon>
    </lineage>
</organism>
<dbReference type="Proteomes" id="UP001458946">
    <property type="component" value="Unassembled WGS sequence"/>
</dbReference>
<proteinExistence type="predicted"/>
<keyword evidence="3" id="KW-1185">Reference proteome</keyword>
<feature type="transmembrane region" description="Helical" evidence="1">
    <location>
        <begin position="33"/>
        <end position="64"/>
    </location>
</feature>
<comment type="caution">
    <text evidence="2">The sequence shown here is derived from an EMBL/GenBank/DDBJ whole genome shotgun (WGS) entry which is preliminary data.</text>
</comment>
<dbReference type="RefSeq" id="WP_353542879.1">
    <property type="nucleotide sequence ID" value="NZ_BAABRN010000032.1"/>
</dbReference>
<evidence type="ECO:0000313" key="3">
    <source>
        <dbReference type="Proteomes" id="UP001458946"/>
    </source>
</evidence>
<keyword evidence="1" id="KW-0812">Transmembrane</keyword>
<dbReference type="EMBL" id="BAABRN010000032">
    <property type="protein sequence ID" value="GAA5502909.1"/>
    <property type="molecule type" value="Genomic_DNA"/>
</dbReference>
<accession>A0ABP9VCD2</accession>
<protein>
    <submittedName>
        <fullName evidence="2">Uncharacterized protein</fullName>
    </submittedName>
</protein>
<sequence length="304" mass="32302">MFTALLHVLAALSIVYFARVVFTGRGKDPRELLSAALGVLLLTLFTGWPVHAAAGMLLGLLFPLAVNRRTSPFPMLWVLACAAAFAVFGAGWVIFPLAVAVGLWLMMGNGIPALGQLFGRGAFEPTQATPDALTEQAGGLPMTDFQQAEPVPVASRAKIPQAAPAQVNSAQADPLGELHFESRLPAEARAQLVALDGVTAEALAALGQQGQDRGEAAYQLRAIRGEYAPNVVQAYLRLPPTLADVTPLEGHKTGRDLLTEQLELLIGAAKDILSHSALASSQELLSNGRFLRDKFGPKNRDLEV</sequence>
<evidence type="ECO:0000313" key="2">
    <source>
        <dbReference type="EMBL" id="GAA5502909.1"/>
    </source>
</evidence>